<keyword evidence="10 11" id="KW-0413">Isomerase</keyword>
<dbReference type="EC" id="5.6.2.3" evidence="11"/>
<evidence type="ECO:0000256" key="8">
    <source>
        <dbReference type="ARBA" id="ARBA00023125"/>
    </source>
</evidence>
<dbReference type="InterPro" id="IPR006344">
    <property type="entry name" value="RecD"/>
</dbReference>
<comment type="catalytic activity">
    <reaction evidence="11">
        <text>ATP + H2O = ADP + phosphate + H(+)</text>
        <dbReference type="Rhea" id="RHEA:13065"/>
        <dbReference type="ChEBI" id="CHEBI:15377"/>
        <dbReference type="ChEBI" id="CHEBI:15378"/>
        <dbReference type="ChEBI" id="CHEBI:30616"/>
        <dbReference type="ChEBI" id="CHEBI:43474"/>
        <dbReference type="ChEBI" id="CHEBI:456216"/>
        <dbReference type="EC" id="5.6.2.3"/>
    </reaction>
</comment>
<evidence type="ECO:0000259" key="12">
    <source>
        <dbReference type="Pfam" id="PF13538"/>
    </source>
</evidence>
<comment type="similarity">
    <text evidence="11">Belongs to the RecD family.</text>
</comment>
<feature type="binding site" evidence="11">
    <location>
        <begin position="173"/>
        <end position="180"/>
    </location>
    <ligand>
        <name>ATP</name>
        <dbReference type="ChEBI" id="CHEBI:30616"/>
    </ligand>
</feature>
<reference evidence="14 15" key="1">
    <citation type="submission" date="2017-08" db="EMBL/GenBank/DDBJ databases">
        <title>Halovibrio sewagensis sp. nov., isolated from wastewater of high salinity.</title>
        <authorList>
            <person name="Dong X."/>
            <person name="Zhang G."/>
        </authorList>
    </citation>
    <scope>NUCLEOTIDE SEQUENCE [LARGE SCALE GENOMIC DNA]</scope>
    <source>
        <strain evidence="14 15">YL5-2</strain>
    </source>
</reference>
<dbReference type="CDD" id="cd17933">
    <property type="entry name" value="DEXSc_RecD-like"/>
    <property type="match status" value="1"/>
</dbReference>
<dbReference type="Gene3D" id="1.10.10.1020">
    <property type="entry name" value="RecBCD complex, subunit RecD, N-terminal domain"/>
    <property type="match status" value="1"/>
</dbReference>
<evidence type="ECO:0000256" key="7">
    <source>
        <dbReference type="ARBA" id="ARBA00022840"/>
    </source>
</evidence>
<dbReference type="AlphaFoldDB" id="A0A2A2F6C9"/>
<feature type="domain" description="RecBCD enzyme subunit RecD N-terminal" evidence="13">
    <location>
        <begin position="16"/>
        <end position="106"/>
    </location>
</feature>
<dbReference type="NCBIfam" id="TIGR01447">
    <property type="entry name" value="recD"/>
    <property type="match status" value="1"/>
</dbReference>
<evidence type="ECO:0000256" key="6">
    <source>
        <dbReference type="ARBA" id="ARBA00022839"/>
    </source>
</evidence>
<name>A0A2A2F6C9_9GAMM</name>
<evidence type="ECO:0000313" key="14">
    <source>
        <dbReference type="EMBL" id="PAU81111.1"/>
    </source>
</evidence>
<dbReference type="GO" id="GO:0016887">
    <property type="term" value="F:ATP hydrolysis activity"/>
    <property type="evidence" value="ECO:0007669"/>
    <property type="project" value="RHEA"/>
</dbReference>
<dbReference type="GO" id="GO:0009338">
    <property type="term" value="C:exodeoxyribonuclease V complex"/>
    <property type="evidence" value="ECO:0007669"/>
    <property type="project" value="InterPro"/>
</dbReference>
<dbReference type="InterPro" id="IPR027417">
    <property type="entry name" value="P-loop_NTPase"/>
</dbReference>
<evidence type="ECO:0000256" key="4">
    <source>
        <dbReference type="ARBA" id="ARBA00022801"/>
    </source>
</evidence>
<keyword evidence="2 11" id="KW-0547">Nucleotide-binding</keyword>
<dbReference type="OrthoDB" id="9803432at2"/>
<evidence type="ECO:0000256" key="1">
    <source>
        <dbReference type="ARBA" id="ARBA00022722"/>
    </source>
</evidence>
<feature type="domain" description="UvrD-like helicase C-terminal" evidence="12">
    <location>
        <begin position="529"/>
        <end position="576"/>
    </location>
</feature>
<gene>
    <name evidence="11 14" type="primary">recD</name>
    <name evidence="14" type="ORF">CK501_05990</name>
</gene>
<proteinExistence type="inferred from homology"/>
<comment type="miscellaneous">
    <text evidence="11">In the RecBCD complex, RecB has a slow 3'-5' helicase, an exonuclease activity and loads RecA onto ssDNA, RecD has a fast 5'-3' helicase activity, while RecC stimulates the ATPase and processivity of the RecB helicase and contributes to recognition of the Chi site.</text>
</comment>
<dbReference type="Proteomes" id="UP000218896">
    <property type="component" value="Unassembled WGS sequence"/>
</dbReference>
<evidence type="ECO:0000259" key="13">
    <source>
        <dbReference type="Pfam" id="PF21185"/>
    </source>
</evidence>
<evidence type="ECO:0000313" key="15">
    <source>
        <dbReference type="Proteomes" id="UP000218896"/>
    </source>
</evidence>
<dbReference type="GO" id="GO:0000724">
    <property type="term" value="P:double-strand break repair via homologous recombination"/>
    <property type="evidence" value="ECO:0007669"/>
    <property type="project" value="UniProtKB-UniRule"/>
</dbReference>
<keyword evidence="15" id="KW-1185">Reference proteome</keyword>
<keyword evidence="8 11" id="KW-0238">DNA-binding</keyword>
<dbReference type="RefSeq" id="WP_095616837.1">
    <property type="nucleotide sequence ID" value="NZ_NSKD01000002.1"/>
</dbReference>
<sequence length="608" mass="66274">MSAVLNPVREGEAPEAIDQALADALCEWIGCREDWFRHSLMAVSEALQDGHTCLNLPYWAGQTRWQSDTFPGIRFPELGEWRQGLSALAISPDDDAPVVFERDRLYLRRYWRFETEVAASIRERLAVTGNVDAPGARAALERLFPGQAGQARTDWQKVAAANALFQRFSVIAGGPGTGKTHTVTRLLALLIEASASGEGMPRVHLAAPTGKAAQRLAESVVKASSGLASDVAPRVMEAIPQEATTLHRLLGVIPNSHRFRHNEDNPLNVDILVVDEISMVDLPLMARLFRALPPECRVILLGDADQLPSVAAGSVLADLAPRNVAAYSPERCRELAALGIELDPADDGSGGADYLSFLRESRRFGGSSGIGQLAAAAISGDEEGTLNVLRGAQEDVVWQGGGALSEQLAAWTEQHYRPITEATDLKDAFARLQAFRILCPARVGPNGVQSINERVTAALNPERQRFFRGQPIMITRNHYGLGLYNGDIGLIWPDEPEREGEAPPLLAWFPGEEGFMPMAPGRLPDHETVYAMTIHKTQGSEFDSVALVLPERPSAILSRELIYTGITRARSRLMVIGDEAVWRAGISQAVERHSGLGVRLRGDPSEHR</sequence>
<dbReference type="GO" id="GO:0005524">
    <property type="term" value="F:ATP binding"/>
    <property type="evidence" value="ECO:0007669"/>
    <property type="project" value="UniProtKB-UniRule"/>
</dbReference>
<protein>
    <recommendedName>
        <fullName evidence="11">RecBCD enzyme subunit RecD</fullName>
        <ecNumber evidence="11">5.6.2.3</ecNumber>
    </recommendedName>
    <alternativeName>
        <fullName evidence="11">DNA 5'-3' helicase subunit RecD</fullName>
    </alternativeName>
    <alternativeName>
        <fullName evidence="11">Exonuclease V subunit RecD</fullName>
        <shortName evidence="11">ExoV subunit RecD</shortName>
    </alternativeName>
    <alternativeName>
        <fullName evidence="11">Helicase/nuclease RecBCD subunit RecD</fullName>
    </alternativeName>
</protein>
<dbReference type="InterPro" id="IPR041851">
    <property type="entry name" value="RecD_N_sf"/>
</dbReference>
<keyword evidence="7 11" id="KW-0067">ATP-binding</keyword>
<evidence type="ECO:0000256" key="10">
    <source>
        <dbReference type="ARBA" id="ARBA00023235"/>
    </source>
</evidence>
<evidence type="ECO:0000256" key="2">
    <source>
        <dbReference type="ARBA" id="ARBA00022741"/>
    </source>
</evidence>
<evidence type="ECO:0000256" key="3">
    <source>
        <dbReference type="ARBA" id="ARBA00022763"/>
    </source>
</evidence>
<keyword evidence="5 11" id="KW-0347">Helicase</keyword>
<keyword evidence="9 11" id="KW-0234">DNA repair</keyword>
<keyword evidence="3 11" id="KW-0227">DNA damage</keyword>
<comment type="function">
    <text evidence="11">A helicase/nuclease that prepares dsDNA breaks (DSB) for recombinational DNA repair. Binds to DSBs and unwinds DNA via a highly rapid and processive ATP-dependent bidirectional helicase activity. Unwinds dsDNA until it encounters a Chi (crossover hotspot instigator) sequence from the 3' direction. Cuts ssDNA a few nucleotides 3' to the Chi site. The properties and activities of the enzyme are changed at Chi. The Chi-altered holoenzyme produces a long 3'-ssDNA overhang and facilitates RecA-binding to the ssDNA for homologous DNA recombination and repair. Holoenzyme degrades any linearized DNA that is unable to undergo homologous recombination. In the holoenzyme this subunit has ssDNA-dependent ATPase and 5'-3' helicase activity. When added to pre-assembled RecBC greatly stimulates nuclease activity and augments holoenzyme processivity. Negatively regulates the RecA-loading ability of RecBCD.</text>
</comment>
<keyword evidence="1 11" id="KW-0540">Nuclease</keyword>
<comment type="caution">
    <text evidence="14">The sequence shown here is derived from an EMBL/GenBank/DDBJ whole genome shotgun (WGS) entry which is preliminary data.</text>
</comment>
<dbReference type="Pfam" id="PF21185">
    <property type="entry name" value="RecD_N"/>
    <property type="match status" value="1"/>
</dbReference>
<dbReference type="CDD" id="cd18809">
    <property type="entry name" value="SF1_C_RecD"/>
    <property type="match status" value="1"/>
</dbReference>
<evidence type="ECO:0000256" key="11">
    <source>
        <dbReference type="HAMAP-Rule" id="MF_01487"/>
    </source>
</evidence>
<keyword evidence="4 11" id="KW-0378">Hydrolase</keyword>
<dbReference type="EMBL" id="NSKD01000002">
    <property type="protein sequence ID" value="PAU81111.1"/>
    <property type="molecule type" value="Genomic_DNA"/>
</dbReference>
<dbReference type="SUPFAM" id="SSF52540">
    <property type="entry name" value="P-loop containing nucleoside triphosphate hydrolases"/>
    <property type="match status" value="2"/>
</dbReference>
<dbReference type="GO" id="GO:0008854">
    <property type="term" value="F:exodeoxyribonuclease V activity"/>
    <property type="evidence" value="ECO:0007669"/>
    <property type="project" value="InterPro"/>
</dbReference>
<dbReference type="GO" id="GO:0003677">
    <property type="term" value="F:DNA binding"/>
    <property type="evidence" value="ECO:0007669"/>
    <property type="project" value="UniProtKB-UniRule"/>
</dbReference>
<evidence type="ECO:0000256" key="9">
    <source>
        <dbReference type="ARBA" id="ARBA00023204"/>
    </source>
</evidence>
<keyword evidence="6 11" id="KW-0269">Exonuclease</keyword>
<dbReference type="Pfam" id="PF13245">
    <property type="entry name" value="AAA_19"/>
    <property type="match status" value="1"/>
</dbReference>
<accession>A0A2A2F6C9</accession>
<dbReference type="InterPro" id="IPR050534">
    <property type="entry name" value="Coronavir_polyprotein_1ab"/>
</dbReference>
<evidence type="ECO:0000256" key="5">
    <source>
        <dbReference type="ARBA" id="ARBA00022806"/>
    </source>
</evidence>
<dbReference type="InterPro" id="IPR027785">
    <property type="entry name" value="UvrD-like_helicase_C"/>
</dbReference>
<organism evidence="14 15">
    <name type="scientific">Halovibrio salipaludis</name>
    <dbReference type="NCBI Taxonomy" id="2032626"/>
    <lineage>
        <taxon>Bacteria</taxon>
        <taxon>Pseudomonadati</taxon>
        <taxon>Pseudomonadota</taxon>
        <taxon>Gammaproteobacteria</taxon>
        <taxon>Oceanospirillales</taxon>
        <taxon>Halomonadaceae</taxon>
        <taxon>Halovibrio</taxon>
    </lineage>
</organism>
<dbReference type="Gene3D" id="3.40.50.300">
    <property type="entry name" value="P-loop containing nucleotide triphosphate hydrolases"/>
    <property type="match status" value="3"/>
</dbReference>
<dbReference type="PANTHER" id="PTHR43788:SF6">
    <property type="entry name" value="DNA HELICASE B"/>
    <property type="match status" value="1"/>
</dbReference>
<dbReference type="GO" id="GO:0043139">
    <property type="term" value="F:5'-3' DNA helicase activity"/>
    <property type="evidence" value="ECO:0007669"/>
    <property type="project" value="UniProtKB-UniRule"/>
</dbReference>
<dbReference type="Pfam" id="PF13538">
    <property type="entry name" value="UvrD_C_2"/>
    <property type="match status" value="1"/>
</dbReference>
<dbReference type="HAMAP" id="MF_01487">
    <property type="entry name" value="RecD"/>
    <property type="match status" value="1"/>
</dbReference>
<dbReference type="InterPro" id="IPR049550">
    <property type="entry name" value="RecD_N"/>
</dbReference>
<dbReference type="GO" id="GO:0017116">
    <property type="term" value="F:single-stranded DNA helicase activity"/>
    <property type="evidence" value="ECO:0007669"/>
    <property type="project" value="TreeGrafter"/>
</dbReference>
<dbReference type="PANTHER" id="PTHR43788">
    <property type="entry name" value="DNA2/NAM7 HELICASE FAMILY MEMBER"/>
    <property type="match status" value="1"/>
</dbReference>
<comment type="subunit">
    <text evidence="11">Heterotrimer of RecB, RecC and RecD. All subunits contribute to DNA-binding.</text>
</comment>